<evidence type="ECO:0000256" key="7">
    <source>
        <dbReference type="RuleBase" id="RU364023"/>
    </source>
</evidence>
<keyword evidence="5 7" id="KW-0342">GTP-binding</keyword>
<dbReference type="InterPro" id="IPR050755">
    <property type="entry name" value="TRAFAC_YlqF/YawG_RiboMat"/>
</dbReference>
<dbReference type="InterPro" id="IPR012971">
    <property type="entry name" value="NOG2_N_dom"/>
</dbReference>
<comment type="caution">
    <text evidence="10">The sequence shown here is derived from an EMBL/GenBank/DDBJ whole genome shotgun (WGS) entry which is preliminary data.</text>
</comment>
<dbReference type="AlphaFoldDB" id="A0AAE8N4D6"/>
<keyword evidence="11" id="KW-1185">Reference proteome</keyword>
<evidence type="ECO:0000256" key="4">
    <source>
        <dbReference type="ARBA" id="ARBA00022741"/>
    </source>
</evidence>
<comment type="function">
    <text evidence="1 7">GTPase that associates with pre-60S ribosomal subunits in the nucleolus and is required for their nuclear export and maturation.</text>
</comment>
<dbReference type="Proteomes" id="UP001187682">
    <property type="component" value="Unassembled WGS sequence"/>
</dbReference>
<dbReference type="GO" id="GO:0005730">
    <property type="term" value="C:nucleolus"/>
    <property type="evidence" value="ECO:0007669"/>
    <property type="project" value="UniProtKB-SubCell"/>
</dbReference>
<evidence type="ECO:0000256" key="6">
    <source>
        <dbReference type="ARBA" id="ARBA00023242"/>
    </source>
</evidence>
<gene>
    <name evidence="10" type="ORF">DNG_08830</name>
</gene>
<dbReference type="PROSITE" id="PS51721">
    <property type="entry name" value="G_CP"/>
    <property type="match status" value="1"/>
</dbReference>
<feature type="compositionally biased region" description="Acidic residues" evidence="8">
    <location>
        <begin position="535"/>
        <end position="560"/>
    </location>
</feature>
<dbReference type="PANTHER" id="PTHR11089">
    <property type="entry name" value="GTP-BINDING PROTEIN-RELATED"/>
    <property type="match status" value="1"/>
</dbReference>
<dbReference type="Pfam" id="PF08153">
    <property type="entry name" value="NGP1NT"/>
    <property type="match status" value="1"/>
</dbReference>
<accession>A0AAE8N4D6</accession>
<feature type="region of interest" description="Disordered" evidence="8">
    <location>
        <begin position="497"/>
        <end position="603"/>
    </location>
</feature>
<feature type="compositionally biased region" description="Basic residues" evidence="8">
    <location>
        <begin position="1"/>
        <end position="11"/>
    </location>
</feature>
<sequence length="603" mass="67070">MGKFKKEKSRRGREGKSSDGMANVRTKGENFYHDAKKVKALNMRQDHGPSYNRAGRLTQAAQYQSRDVPQARIEPNRKWFTNTRVISQDSLTSFREAMAEKASDPFQVLLKSNKLPMGLLKEDKSINGLKQHQAKMAVESAPFADVFGPKAQRKRVKTDVGSLMDLAGAAEKNLETYHEAEEQARYLRGEGDNKKDGTVDVVMEPIFNKGGSKRIWNELYKVLDSSDVILHVLDARDPEGTRCRSVEKYLKNEAPHKHLVFVLNKCDLVPSSVAAAWVRLLSKDHPTLAFHASITRSFGKGSLISLLRQFSSLHAKNRKDISIGMIGYPNVGKSSIINTLKSKKVCTVAPIPGETKVWQYISLMKRISLIDCPGIVPPNMNDTPEDILLRGVVRIENVENPSQYIEALMNKVKLHHLERTYELKGWTDYMGFLEMVARKSGRLLKGGEPDIEGVAKMVVHDFLRGKIPWFTPCPTSGTPAAEGDAIRVGREGLLGEMPLKRKRDEAESVAASAAPSKDDEDDDEEFAGFDTNAESGDEDAASKEDADDDDDSNDEFEDAEDRISLDVSSDEESEVEGAEKDDGADASEALSSKGTRPSKRRRK</sequence>
<dbReference type="SUPFAM" id="SSF52540">
    <property type="entry name" value="P-loop containing nucleoside triphosphate hydrolases"/>
    <property type="match status" value="1"/>
</dbReference>
<keyword evidence="6 7" id="KW-0539">Nucleus</keyword>
<comment type="similarity">
    <text evidence="7">Belongs to the TRAFAC class YlqF/YawG GTPase family. NOG2 subfamily.</text>
</comment>
<feature type="region of interest" description="Disordered" evidence="8">
    <location>
        <begin position="1"/>
        <end position="29"/>
    </location>
</feature>
<proteinExistence type="inferred from homology"/>
<dbReference type="Pfam" id="PF01926">
    <property type="entry name" value="MMR_HSR1"/>
    <property type="match status" value="1"/>
</dbReference>
<feature type="domain" description="CP-type G" evidence="9">
    <location>
        <begin position="216"/>
        <end position="378"/>
    </location>
</feature>
<dbReference type="PANTHER" id="PTHR11089:SF9">
    <property type="entry name" value="NUCLEOLAR GTP-BINDING PROTEIN 2"/>
    <property type="match status" value="1"/>
</dbReference>
<organism evidence="10 11">
    <name type="scientific">Cephalotrichum gorgonifer</name>
    <dbReference type="NCBI Taxonomy" id="2041049"/>
    <lineage>
        <taxon>Eukaryota</taxon>
        <taxon>Fungi</taxon>
        <taxon>Dikarya</taxon>
        <taxon>Ascomycota</taxon>
        <taxon>Pezizomycotina</taxon>
        <taxon>Sordariomycetes</taxon>
        <taxon>Hypocreomycetidae</taxon>
        <taxon>Microascales</taxon>
        <taxon>Microascaceae</taxon>
        <taxon>Cephalotrichum</taxon>
    </lineage>
</organism>
<dbReference type="GO" id="GO:0005525">
    <property type="term" value="F:GTP binding"/>
    <property type="evidence" value="ECO:0007669"/>
    <property type="project" value="UniProtKB-KW"/>
</dbReference>
<dbReference type="Gene3D" id="3.40.50.300">
    <property type="entry name" value="P-loop containing nucleotide triphosphate hydrolases"/>
    <property type="match status" value="1"/>
</dbReference>
<reference evidence="10" key="1">
    <citation type="submission" date="2018-03" db="EMBL/GenBank/DDBJ databases">
        <authorList>
            <person name="Guldener U."/>
        </authorList>
    </citation>
    <scope>NUCLEOTIDE SEQUENCE</scope>
</reference>
<comment type="subcellular location">
    <subcellularLocation>
        <location evidence="2 7">Nucleus</location>
        <location evidence="2 7">Nucleolus</location>
    </subcellularLocation>
</comment>
<dbReference type="InterPro" id="IPR027417">
    <property type="entry name" value="P-loop_NTPase"/>
</dbReference>
<dbReference type="InterPro" id="IPR030378">
    <property type="entry name" value="G_CP_dom"/>
</dbReference>
<evidence type="ECO:0000256" key="5">
    <source>
        <dbReference type="ARBA" id="ARBA00023134"/>
    </source>
</evidence>
<protein>
    <recommendedName>
        <fullName evidence="3 7">Nucleolar GTP-binding protein 2</fullName>
    </recommendedName>
</protein>
<evidence type="ECO:0000256" key="2">
    <source>
        <dbReference type="ARBA" id="ARBA00004604"/>
    </source>
</evidence>
<evidence type="ECO:0000256" key="1">
    <source>
        <dbReference type="ARBA" id="ARBA00003892"/>
    </source>
</evidence>
<evidence type="ECO:0000256" key="3">
    <source>
        <dbReference type="ARBA" id="ARBA00022127"/>
    </source>
</evidence>
<dbReference type="CDD" id="cd01858">
    <property type="entry name" value="NGP_1"/>
    <property type="match status" value="1"/>
</dbReference>
<evidence type="ECO:0000313" key="11">
    <source>
        <dbReference type="Proteomes" id="UP001187682"/>
    </source>
</evidence>
<dbReference type="PRINTS" id="PR00326">
    <property type="entry name" value="GTP1OBG"/>
</dbReference>
<dbReference type="InterPro" id="IPR024929">
    <property type="entry name" value="GNL2_CP_dom"/>
</dbReference>
<dbReference type="InterPro" id="IPR006073">
    <property type="entry name" value="GTP-bd"/>
</dbReference>
<dbReference type="EMBL" id="ONZQ02000015">
    <property type="protein sequence ID" value="SPO06141.1"/>
    <property type="molecule type" value="Genomic_DNA"/>
</dbReference>
<dbReference type="InterPro" id="IPR023179">
    <property type="entry name" value="GTP-bd_ortho_bundle_sf"/>
</dbReference>
<evidence type="ECO:0000313" key="10">
    <source>
        <dbReference type="EMBL" id="SPO06141.1"/>
    </source>
</evidence>
<evidence type="ECO:0000256" key="8">
    <source>
        <dbReference type="SAM" id="MobiDB-lite"/>
    </source>
</evidence>
<feature type="compositionally biased region" description="Acidic residues" evidence="8">
    <location>
        <begin position="518"/>
        <end position="527"/>
    </location>
</feature>
<evidence type="ECO:0000259" key="9">
    <source>
        <dbReference type="PROSITE" id="PS51721"/>
    </source>
</evidence>
<name>A0AAE8N4D6_9PEZI</name>
<dbReference type="Gene3D" id="1.10.1580.10">
    <property type="match status" value="1"/>
</dbReference>
<keyword evidence="4 7" id="KW-0547">Nucleotide-binding</keyword>
<dbReference type="FunFam" id="3.40.50.300:FF:000559">
    <property type="entry name" value="Nuclear/nucleolar GTPase 2"/>
    <property type="match status" value="1"/>
</dbReference>